<evidence type="ECO:0000313" key="2">
    <source>
        <dbReference type="Proteomes" id="UP000251341"/>
    </source>
</evidence>
<dbReference type="EMBL" id="NESP01000001">
    <property type="protein sequence ID" value="PUE59468.1"/>
    <property type="molecule type" value="Genomic_DNA"/>
</dbReference>
<organism evidence="1 2">
    <name type="scientific">Limnohabitans curvus</name>
    <dbReference type="NCBI Taxonomy" id="323423"/>
    <lineage>
        <taxon>Bacteria</taxon>
        <taxon>Pseudomonadati</taxon>
        <taxon>Pseudomonadota</taxon>
        <taxon>Betaproteobacteria</taxon>
        <taxon>Burkholderiales</taxon>
        <taxon>Comamonadaceae</taxon>
        <taxon>Limnohabitans</taxon>
    </lineage>
</organism>
<dbReference type="AlphaFoldDB" id="A0A315ERK8"/>
<protein>
    <recommendedName>
        <fullName evidence="3">Transcriptional regulator</fullName>
    </recommendedName>
</protein>
<sequence length="156" mass="17473">MNKQQTQSLNLDDAKVRFRKALNDALINRFGKVPTANAFANQFSFRAGGLAGVTRETARKWLAGQAIPEVAKLIVLVDWLGLDANEFMSTRLGKTQTDDDVVIDTIRELVRHMDDKTRHTILLTAWALRETHGLHAQKLDLPTLKRALVTNLGRVS</sequence>
<accession>A0A315ERK8</accession>
<comment type="caution">
    <text evidence="1">The sequence shown here is derived from an EMBL/GenBank/DDBJ whole genome shotgun (WGS) entry which is preliminary data.</text>
</comment>
<proteinExistence type="predicted"/>
<evidence type="ECO:0000313" key="1">
    <source>
        <dbReference type="EMBL" id="PUE59468.1"/>
    </source>
</evidence>
<evidence type="ECO:0008006" key="3">
    <source>
        <dbReference type="Google" id="ProtNLM"/>
    </source>
</evidence>
<keyword evidence="2" id="KW-1185">Reference proteome</keyword>
<dbReference type="Proteomes" id="UP000251341">
    <property type="component" value="Unassembled WGS sequence"/>
</dbReference>
<gene>
    <name evidence="1" type="ORF">B9Z44_07725</name>
</gene>
<reference evidence="1 2" key="1">
    <citation type="submission" date="2017-04" db="EMBL/GenBank/DDBJ databases">
        <title>Unexpected and diverse lifestyles within the genus Limnohabitans.</title>
        <authorList>
            <person name="Kasalicky V."/>
            <person name="Mehrshad M."/>
            <person name="Andrei S.-A."/>
            <person name="Salcher M."/>
            <person name="Kratochvilova H."/>
            <person name="Simek K."/>
            <person name="Ghai R."/>
        </authorList>
    </citation>
    <scope>NUCLEOTIDE SEQUENCE [LARGE SCALE GENOMIC DNA]</scope>
    <source>
        <strain evidence="1 2">MWH-C5</strain>
    </source>
</reference>
<dbReference type="RefSeq" id="WP_108359553.1">
    <property type="nucleotide sequence ID" value="NZ_NESP01000001.1"/>
</dbReference>
<name>A0A315ERK8_9BURK</name>